<organism evidence="7 8">
    <name type="scientific">Flemingia macrophylla</name>
    <dbReference type="NCBI Taxonomy" id="520843"/>
    <lineage>
        <taxon>Eukaryota</taxon>
        <taxon>Viridiplantae</taxon>
        <taxon>Streptophyta</taxon>
        <taxon>Embryophyta</taxon>
        <taxon>Tracheophyta</taxon>
        <taxon>Spermatophyta</taxon>
        <taxon>Magnoliopsida</taxon>
        <taxon>eudicotyledons</taxon>
        <taxon>Gunneridae</taxon>
        <taxon>Pentapetalae</taxon>
        <taxon>rosids</taxon>
        <taxon>fabids</taxon>
        <taxon>Fabales</taxon>
        <taxon>Fabaceae</taxon>
        <taxon>Papilionoideae</taxon>
        <taxon>50 kb inversion clade</taxon>
        <taxon>NPAAA clade</taxon>
        <taxon>indigoferoid/millettioid clade</taxon>
        <taxon>Phaseoleae</taxon>
        <taxon>Flemingia</taxon>
    </lineage>
</organism>
<dbReference type="Proteomes" id="UP001603857">
    <property type="component" value="Unassembled WGS sequence"/>
</dbReference>
<dbReference type="InterPro" id="IPR007603">
    <property type="entry name" value="Choline_transptr-like"/>
</dbReference>
<evidence type="ECO:0000256" key="5">
    <source>
        <dbReference type="ARBA" id="ARBA00023136"/>
    </source>
</evidence>
<feature type="transmembrane region" description="Helical" evidence="6">
    <location>
        <begin position="185"/>
        <end position="206"/>
    </location>
</feature>
<comment type="caution">
    <text evidence="7">The sequence shown here is derived from an EMBL/GenBank/DDBJ whole genome shotgun (WGS) entry which is preliminary data.</text>
</comment>
<keyword evidence="3 6" id="KW-0812">Transmembrane</keyword>
<comment type="subcellular location">
    <subcellularLocation>
        <location evidence="6">Cell membrane</location>
        <topology evidence="6">Multi-pass membrane protein</topology>
    </subcellularLocation>
    <subcellularLocation>
        <location evidence="1">Membrane</location>
        <topology evidence="1">Multi-pass membrane protein</topology>
    </subcellularLocation>
</comment>
<dbReference type="PANTHER" id="PTHR12385:SF100">
    <property type="entry name" value="CHOLINE TRANSPORTER-LIKE PROTEIN"/>
    <property type="match status" value="1"/>
</dbReference>
<evidence type="ECO:0000313" key="7">
    <source>
        <dbReference type="EMBL" id="KAL2331346.1"/>
    </source>
</evidence>
<reference evidence="7 8" key="1">
    <citation type="submission" date="2024-08" db="EMBL/GenBank/DDBJ databases">
        <title>Insights into the chromosomal genome structure of Flemingia macrophylla.</title>
        <authorList>
            <person name="Ding Y."/>
            <person name="Zhao Y."/>
            <person name="Bi W."/>
            <person name="Wu M."/>
            <person name="Zhao G."/>
            <person name="Gong Y."/>
            <person name="Li W."/>
            <person name="Zhang P."/>
        </authorList>
    </citation>
    <scope>NUCLEOTIDE SEQUENCE [LARGE SCALE GENOMIC DNA]</scope>
    <source>
        <strain evidence="7">DYQJB</strain>
        <tissue evidence="7">Leaf</tissue>
    </source>
</reference>
<comment type="function">
    <text evidence="6">Choline transporter.</text>
</comment>
<evidence type="ECO:0000256" key="6">
    <source>
        <dbReference type="RuleBase" id="RU368066"/>
    </source>
</evidence>
<evidence type="ECO:0000256" key="4">
    <source>
        <dbReference type="ARBA" id="ARBA00022989"/>
    </source>
</evidence>
<feature type="transmembrane region" description="Helical" evidence="6">
    <location>
        <begin position="149"/>
        <end position="170"/>
    </location>
</feature>
<dbReference type="PANTHER" id="PTHR12385">
    <property type="entry name" value="CHOLINE TRANSPORTER-LIKE (SLC FAMILY 44)"/>
    <property type="match status" value="1"/>
</dbReference>
<dbReference type="GO" id="GO:0022857">
    <property type="term" value="F:transmembrane transporter activity"/>
    <property type="evidence" value="ECO:0007669"/>
    <property type="project" value="UniProtKB-UniRule"/>
</dbReference>
<accession>A0ABD1M6G2</accession>
<keyword evidence="5 6" id="KW-0472">Membrane</keyword>
<proteinExistence type="inferred from homology"/>
<gene>
    <name evidence="7" type="ORF">Fmac_018927</name>
</gene>
<dbReference type="EMBL" id="JBGMDY010000006">
    <property type="protein sequence ID" value="KAL2331346.1"/>
    <property type="molecule type" value="Genomic_DNA"/>
</dbReference>
<dbReference type="AlphaFoldDB" id="A0ABD1M6G2"/>
<evidence type="ECO:0000256" key="1">
    <source>
        <dbReference type="ARBA" id="ARBA00004141"/>
    </source>
</evidence>
<evidence type="ECO:0000256" key="2">
    <source>
        <dbReference type="ARBA" id="ARBA00007168"/>
    </source>
</evidence>
<protein>
    <recommendedName>
        <fullName evidence="6">Choline transporter-like protein</fullName>
    </recommendedName>
</protein>
<dbReference type="Pfam" id="PF04515">
    <property type="entry name" value="Choline_transpo"/>
    <property type="match status" value="1"/>
</dbReference>
<evidence type="ECO:0000256" key="3">
    <source>
        <dbReference type="ARBA" id="ARBA00022692"/>
    </source>
</evidence>
<comment type="similarity">
    <text evidence="2 6">Belongs to the CTL (choline transporter-like) family.</text>
</comment>
<evidence type="ECO:0000313" key="8">
    <source>
        <dbReference type="Proteomes" id="UP001603857"/>
    </source>
</evidence>
<sequence>MSATLTAVYMTSCRKKVICDRCCGYSIHYTLHIGAAILFLLFCCYNLGSVALGSLTVSFVESIRFLVESIRRKLKVSSHVPDSWIAKAVYQSSQYFQRCLEWTIKSVNRNAYIMIALTGKSFYKASAVSIELIMSNILRIGRVNVIGDVILFLGKLCVSLSSAVFAFLMLDAHKYKSAHKIPSPLLPVVACWGLGYIVATLFFTVVEMSIDPSFSHSAKTLKSMGRHKLLDIKNFVKKVGNEGGGLKMAKNGEKWVLGQVMAPRGQFDAPASREVEIWLPSNKEDRVLALRRYRLLENGVFQLVEMPTLVLQWHAKTFELGLKWTSIIAVNELGLQRQL</sequence>
<name>A0ABD1M6G2_9FABA</name>
<keyword evidence="4 6" id="KW-1133">Transmembrane helix</keyword>
<comment type="caution">
    <text evidence="6">Lacks conserved residue(s) required for the propagation of feature annotation.</text>
</comment>
<dbReference type="GO" id="GO:0005886">
    <property type="term" value="C:plasma membrane"/>
    <property type="evidence" value="ECO:0007669"/>
    <property type="project" value="UniProtKB-SubCell"/>
</dbReference>
<keyword evidence="8" id="KW-1185">Reference proteome</keyword>